<evidence type="ECO:0000256" key="3">
    <source>
        <dbReference type="ARBA" id="ARBA00012831"/>
    </source>
</evidence>
<evidence type="ECO:0000259" key="13">
    <source>
        <dbReference type="PROSITE" id="PS50862"/>
    </source>
</evidence>
<evidence type="ECO:0000313" key="14">
    <source>
        <dbReference type="EMBL" id="VAX33578.1"/>
    </source>
</evidence>
<dbReference type="Gene3D" id="3.40.50.800">
    <property type="entry name" value="Anticodon-binding domain"/>
    <property type="match status" value="1"/>
</dbReference>
<dbReference type="PANTHER" id="PTHR42753">
    <property type="entry name" value="MITOCHONDRIAL RIBOSOME PROTEIN L39/PROLYL-TRNA LIGASE FAMILY MEMBER"/>
    <property type="match status" value="1"/>
</dbReference>
<dbReference type="SUPFAM" id="SSF55681">
    <property type="entry name" value="Class II aaRS and biotin synthetases"/>
    <property type="match status" value="1"/>
</dbReference>
<dbReference type="GO" id="GO:0005829">
    <property type="term" value="C:cytosol"/>
    <property type="evidence" value="ECO:0007669"/>
    <property type="project" value="TreeGrafter"/>
</dbReference>
<evidence type="ECO:0000256" key="4">
    <source>
        <dbReference type="ARBA" id="ARBA00019110"/>
    </source>
</evidence>
<dbReference type="SUPFAM" id="SSF52954">
    <property type="entry name" value="Class II aaRS ABD-related"/>
    <property type="match status" value="1"/>
</dbReference>
<organism evidence="14">
    <name type="scientific">hydrothermal vent metagenome</name>
    <dbReference type="NCBI Taxonomy" id="652676"/>
    <lineage>
        <taxon>unclassified sequences</taxon>
        <taxon>metagenomes</taxon>
        <taxon>ecological metagenomes</taxon>
    </lineage>
</organism>
<dbReference type="Gene3D" id="3.30.930.10">
    <property type="entry name" value="Bira Bifunctional Protein, Domain 2"/>
    <property type="match status" value="2"/>
</dbReference>
<evidence type="ECO:0000256" key="2">
    <source>
        <dbReference type="ARBA" id="ARBA00011738"/>
    </source>
</evidence>
<dbReference type="FunFam" id="3.30.930.10:FF:000043">
    <property type="entry name" value="Proline--tRNA ligase"/>
    <property type="match status" value="1"/>
</dbReference>
<evidence type="ECO:0000256" key="12">
    <source>
        <dbReference type="ARBA" id="ARBA00047671"/>
    </source>
</evidence>
<dbReference type="FunFam" id="3.30.930.10:FF:000065">
    <property type="entry name" value="Proline--tRNA ligase"/>
    <property type="match status" value="1"/>
</dbReference>
<name>A0A3B1DC49_9ZZZZ</name>
<dbReference type="InterPro" id="IPR004154">
    <property type="entry name" value="Anticodon-bd"/>
</dbReference>
<dbReference type="PIRSF" id="PIRSF001535">
    <property type="entry name" value="ProRS_1"/>
    <property type="match status" value="1"/>
</dbReference>
<dbReference type="InterPro" id="IPR023717">
    <property type="entry name" value="Pro-tRNA-Synthase_IIa_type1"/>
</dbReference>
<sequence length="572" mass="64170">MHYSKLLIPTRRDDPADAETVSHKLMLRAGLIRKVASGIYSLLPLGLRVLSKVESIVREEMEKAGAQEILLPALQPAELWQETGRWQKYGRELMRLKDRHDRDFCLGPTHEEVITDLVRREVRSYKQLPLNFFQIQTKFRDEIRPRFGLMRGREFLMKDAYSFDADFTSAEKTYETMYKTYQNIFRRIGLHFRAVEADTGQIGGSSSHEFMVLAQTGEDAIVSCQKCDYAANVERAELRDCTKARTETPNAAIKAIDTPGQKSVEDVCAFLNIQASQLVKTLLFMADDIPVAVLVAGHHEINEIKLQKLLGAEELNLADRKTVETLTGGPSGFSGPVGLEGLEIIADFSLKTIGECIIGANKKDTHFKHAVAERDFKIDRYADLRNAVAGDDCPRCEGKLAIDRGIEVGHVFMLGTKYSETMDATFLDQNGKKKHFVMGCYGIGVSRIVAAAIEQNHDERGIIWPQQIAPFDLEIIPMQEKKEPVMSAALKLSEAFEAEGLAVLFEDRKERAGVKFNDADLLGIPFQVVVSERNLATNTVELKDRKTGEKQMIPLDKVLQTLLKILRGPPEA</sequence>
<protein>
    <recommendedName>
        <fullName evidence="4">Proline--tRNA ligase</fullName>
        <ecNumber evidence="3">6.1.1.15</ecNumber>
    </recommendedName>
    <alternativeName>
        <fullName evidence="11">Prolyl-tRNA synthetase</fullName>
    </alternativeName>
</protein>
<dbReference type="NCBIfam" id="TIGR00409">
    <property type="entry name" value="proS_fam_II"/>
    <property type="match status" value="1"/>
</dbReference>
<dbReference type="CDD" id="cd00861">
    <property type="entry name" value="ProRS_anticodon_short"/>
    <property type="match status" value="1"/>
</dbReference>
<keyword evidence="9" id="KW-0648">Protein biosynthesis</keyword>
<evidence type="ECO:0000256" key="11">
    <source>
        <dbReference type="ARBA" id="ARBA00029731"/>
    </source>
</evidence>
<dbReference type="Pfam" id="PF00587">
    <property type="entry name" value="tRNA-synt_2b"/>
    <property type="match status" value="1"/>
</dbReference>
<dbReference type="PANTHER" id="PTHR42753:SF2">
    <property type="entry name" value="PROLINE--TRNA LIGASE"/>
    <property type="match status" value="1"/>
</dbReference>
<dbReference type="InterPro" id="IPR036621">
    <property type="entry name" value="Anticodon-bd_dom_sf"/>
</dbReference>
<evidence type="ECO:0000256" key="1">
    <source>
        <dbReference type="ARBA" id="ARBA00004496"/>
    </source>
</evidence>
<keyword evidence="6 14" id="KW-0436">Ligase</keyword>
<keyword evidence="5" id="KW-0963">Cytoplasm</keyword>
<dbReference type="EMBL" id="UOGF01000113">
    <property type="protein sequence ID" value="VAX33578.1"/>
    <property type="molecule type" value="Genomic_DNA"/>
</dbReference>
<dbReference type="AlphaFoldDB" id="A0A3B1DC49"/>
<dbReference type="Pfam" id="PF03129">
    <property type="entry name" value="HGTP_anticodon"/>
    <property type="match status" value="1"/>
</dbReference>
<dbReference type="GO" id="GO:0002161">
    <property type="term" value="F:aminoacyl-tRNA deacylase activity"/>
    <property type="evidence" value="ECO:0007669"/>
    <property type="project" value="InterPro"/>
</dbReference>
<proteinExistence type="inferred from homology"/>
<comment type="subunit">
    <text evidence="2">Homodimer.</text>
</comment>
<dbReference type="InterPro" id="IPR045864">
    <property type="entry name" value="aa-tRNA-synth_II/BPL/LPL"/>
</dbReference>
<dbReference type="InterPro" id="IPR007214">
    <property type="entry name" value="YbaK/aa-tRNA-synth-assoc-dom"/>
</dbReference>
<dbReference type="GO" id="GO:0006433">
    <property type="term" value="P:prolyl-tRNA aminoacylation"/>
    <property type="evidence" value="ECO:0007669"/>
    <property type="project" value="InterPro"/>
</dbReference>
<evidence type="ECO:0000256" key="10">
    <source>
        <dbReference type="ARBA" id="ARBA00023146"/>
    </source>
</evidence>
<dbReference type="Pfam" id="PF04073">
    <property type="entry name" value="tRNA_edit"/>
    <property type="match status" value="1"/>
</dbReference>
<dbReference type="InterPro" id="IPR002316">
    <property type="entry name" value="Pro-tRNA-ligase_IIa"/>
</dbReference>
<dbReference type="InterPro" id="IPR036754">
    <property type="entry name" value="YbaK/aa-tRNA-synt-asso_dom_sf"/>
</dbReference>
<dbReference type="HAMAP" id="MF_01569">
    <property type="entry name" value="Pro_tRNA_synth_type1"/>
    <property type="match status" value="1"/>
</dbReference>
<dbReference type="InterPro" id="IPR044140">
    <property type="entry name" value="ProRS_anticodon_short"/>
</dbReference>
<dbReference type="EC" id="6.1.1.15" evidence="3"/>
<evidence type="ECO:0000256" key="7">
    <source>
        <dbReference type="ARBA" id="ARBA00022741"/>
    </source>
</evidence>
<dbReference type="InterPro" id="IPR033730">
    <property type="entry name" value="ProRS_core_prok"/>
</dbReference>
<dbReference type="InterPro" id="IPR004500">
    <property type="entry name" value="Pro-tRNA-synth_IIa_bac-type"/>
</dbReference>
<feature type="domain" description="Aminoacyl-transfer RNA synthetases class-II family profile" evidence="13">
    <location>
        <begin position="33"/>
        <end position="465"/>
    </location>
</feature>
<dbReference type="InterPro" id="IPR050062">
    <property type="entry name" value="Pro-tRNA_synthetase"/>
</dbReference>
<keyword evidence="7" id="KW-0547">Nucleotide-binding</keyword>
<dbReference type="GO" id="GO:0005524">
    <property type="term" value="F:ATP binding"/>
    <property type="evidence" value="ECO:0007669"/>
    <property type="project" value="UniProtKB-KW"/>
</dbReference>
<gene>
    <name evidence="14" type="ORF">MNBD_NITROSPIRAE01-21</name>
</gene>
<reference evidence="14" key="1">
    <citation type="submission" date="2018-06" db="EMBL/GenBank/DDBJ databases">
        <authorList>
            <person name="Zhirakovskaya E."/>
        </authorList>
    </citation>
    <scope>NUCLEOTIDE SEQUENCE</scope>
</reference>
<comment type="catalytic activity">
    <reaction evidence="12">
        <text>tRNA(Pro) + L-proline + ATP = L-prolyl-tRNA(Pro) + AMP + diphosphate</text>
        <dbReference type="Rhea" id="RHEA:14305"/>
        <dbReference type="Rhea" id="RHEA-COMP:9700"/>
        <dbReference type="Rhea" id="RHEA-COMP:9702"/>
        <dbReference type="ChEBI" id="CHEBI:30616"/>
        <dbReference type="ChEBI" id="CHEBI:33019"/>
        <dbReference type="ChEBI" id="CHEBI:60039"/>
        <dbReference type="ChEBI" id="CHEBI:78442"/>
        <dbReference type="ChEBI" id="CHEBI:78532"/>
        <dbReference type="ChEBI" id="CHEBI:456215"/>
        <dbReference type="EC" id="6.1.1.15"/>
    </reaction>
</comment>
<dbReference type="InterPro" id="IPR002314">
    <property type="entry name" value="aa-tRNA-synt_IIb"/>
</dbReference>
<dbReference type="PROSITE" id="PS50862">
    <property type="entry name" value="AA_TRNA_LIGASE_II"/>
    <property type="match status" value="1"/>
</dbReference>
<keyword evidence="10 14" id="KW-0030">Aminoacyl-tRNA synthetase</keyword>
<dbReference type="PRINTS" id="PR01046">
    <property type="entry name" value="TRNASYNTHPRO"/>
</dbReference>
<evidence type="ECO:0000256" key="8">
    <source>
        <dbReference type="ARBA" id="ARBA00022840"/>
    </source>
</evidence>
<evidence type="ECO:0000256" key="6">
    <source>
        <dbReference type="ARBA" id="ARBA00022598"/>
    </source>
</evidence>
<dbReference type="InterPro" id="IPR006195">
    <property type="entry name" value="aa-tRNA-synth_II"/>
</dbReference>
<dbReference type="SUPFAM" id="SSF55826">
    <property type="entry name" value="YbaK/ProRS associated domain"/>
    <property type="match status" value="1"/>
</dbReference>
<dbReference type="GO" id="GO:0004827">
    <property type="term" value="F:proline-tRNA ligase activity"/>
    <property type="evidence" value="ECO:0007669"/>
    <property type="project" value="UniProtKB-EC"/>
</dbReference>
<keyword evidence="8" id="KW-0067">ATP-binding</keyword>
<accession>A0A3B1DC49</accession>
<dbReference type="CDD" id="cd00779">
    <property type="entry name" value="ProRS_core_prok"/>
    <property type="match status" value="1"/>
</dbReference>
<evidence type="ECO:0000256" key="5">
    <source>
        <dbReference type="ARBA" id="ARBA00022490"/>
    </source>
</evidence>
<dbReference type="CDD" id="cd04334">
    <property type="entry name" value="ProRS-INS"/>
    <property type="match status" value="1"/>
</dbReference>
<dbReference type="NCBIfam" id="NF006625">
    <property type="entry name" value="PRK09194.1"/>
    <property type="match status" value="1"/>
</dbReference>
<evidence type="ECO:0000256" key="9">
    <source>
        <dbReference type="ARBA" id="ARBA00022917"/>
    </source>
</evidence>
<comment type="subcellular location">
    <subcellularLocation>
        <location evidence="1">Cytoplasm</location>
    </subcellularLocation>
</comment>